<dbReference type="InterPro" id="IPR023170">
    <property type="entry name" value="HhH_base_excis_C"/>
</dbReference>
<dbReference type="GO" id="GO:0046872">
    <property type="term" value="F:metal ion binding"/>
    <property type="evidence" value="ECO:0007669"/>
    <property type="project" value="UniProtKB-UniRule"/>
</dbReference>
<dbReference type="CDD" id="cd03431">
    <property type="entry name" value="NUDIX_DNA_Glycosylase_C-MutY"/>
    <property type="match status" value="1"/>
</dbReference>
<dbReference type="InterPro" id="IPR029119">
    <property type="entry name" value="MutY_C"/>
</dbReference>
<dbReference type="CDD" id="cd00056">
    <property type="entry name" value="ENDO3c"/>
    <property type="match status" value="1"/>
</dbReference>
<protein>
    <recommendedName>
        <fullName evidence="5 14">Adenine DNA glycosylase</fullName>
        <ecNumber evidence="4 14">3.2.2.31</ecNumber>
    </recommendedName>
</protein>
<evidence type="ECO:0000256" key="11">
    <source>
        <dbReference type="ARBA" id="ARBA00023014"/>
    </source>
</evidence>
<keyword evidence="6" id="KW-0004">4Fe-4S</keyword>
<name>A0A3S9HEF2_9LACT</name>
<keyword evidence="17" id="KW-1185">Reference proteome</keyword>
<dbReference type="Gene3D" id="1.10.340.30">
    <property type="entry name" value="Hypothetical protein, domain 2"/>
    <property type="match status" value="1"/>
</dbReference>
<evidence type="ECO:0000256" key="14">
    <source>
        <dbReference type="RuleBase" id="RU365096"/>
    </source>
</evidence>
<dbReference type="EC" id="3.2.2.31" evidence="4 14"/>
<dbReference type="OrthoDB" id="9802365at2"/>
<evidence type="ECO:0000256" key="8">
    <source>
        <dbReference type="ARBA" id="ARBA00022763"/>
    </source>
</evidence>
<dbReference type="GO" id="GO:0006284">
    <property type="term" value="P:base-excision repair"/>
    <property type="evidence" value="ECO:0007669"/>
    <property type="project" value="UniProtKB-UniRule"/>
</dbReference>
<comment type="catalytic activity">
    <reaction evidence="1 14">
        <text>Hydrolyzes free adenine bases from 7,8-dihydro-8-oxoguanine:adenine mismatched double-stranded DNA, leaving an apurinic site.</text>
        <dbReference type="EC" id="3.2.2.31"/>
    </reaction>
</comment>
<dbReference type="InterPro" id="IPR005760">
    <property type="entry name" value="A/G_AdeGlyc_MutY"/>
</dbReference>
<keyword evidence="11" id="KW-0411">Iron-sulfur</keyword>
<evidence type="ECO:0000256" key="6">
    <source>
        <dbReference type="ARBA" id="ARBA00022485"/>
    </source>
</evidence>
<keyword evidence="10 14" id="KW-0408">Iron</keyword>
<dbReference type="GO" id="GO:0051539">
    <property type="term" value="F:4 iron, 4 sulfur cluster binding"/>
    <property type="evidence" value="ECO:0007669"/>
    <property type="project" value="UniProtKB-UniRule"/>
</dbReference>
<dbReference type="Proteomes" id="UP000273326">
    <property type="component" value="Chromosome"/>
</dbReference>
<dbReference type="InterPro" id="IPR003265">
    <property type="entry name" value="HhH-GPD_domain"/>
</dbReference>
<evidence type="ECO:0000256" key="7">
    <source>
        <dbReference type="ARBA" id="ARBA00022723"/>
    </source>
</evidence>
<evidence type="ECO:0000256" key="13">
    <source>
        <dbReference type="ARBA" id="ARBA00023295"/>
    </source>
</evidence>
<evidence type="ECO:0000259" key="15">
    <source>
        <dbReference type="SMART" id="SM00478"/>
    </source>
</evidence>
<organism evidence="16 17">
    <name type="scientific">Jeotgalibaca ciconiae</name>
    <dbReference type="NCBI Taxonomy" id="2496265"/>
    <lineage>
        <taxon>Bacteria</taxon>
        <taxon>Bacillati</taxon>
        <taxon>Bacillota</taxon>
        <taxon>Bacilli</taxon>
        <taxon>Lactobacillales</taxon>
        <taxon>Carnobacteriaceae</taxon>
        <taxon>Jeotgalibaca</taxon>
    </lineage>
</organism>
<comment type="function">
    <text evidence="2">Adenine glycosylase active on G-A mispairs. MutY also corrects error-prone DNA synthesis past GO lesions which are due to the oxidatively damaged form of guanine: 7,8-dihydro-8-oxoguanine (8-oxo-dGTP).</text>
</comment>
<keyword evidence="8 14" id="KW-0227">DNA damage</keyword>
<evidence type="ECO:0000256" key="4">
    <source>
        <dbReference type="ARBA" id="ARBA00012045"/>
    </source>
</evidence>
<comment type="cofactor">
    <cofactor evidence="14">
        <name>[4Fe-4S] cluster</name>
        <dbReference type="ChEBI" id="CHEBI:49883"/>
    </cofactor>
    <text evidence="14">Binds 1 [4Fe-4S] cluster.</text>
</comment>
<dbReference type="KEGG" id="jeh:EJN90_10135"/>
<dbReference type="Gene3D" id="3.90.79.10">
    <property type="entry name" value="Nucleoside Triphosphate Pyrophosphohydrolase"/>
    <property type="match status" value="1"/>
</dbReference>
<reference evidence="17" key="1">
    <citation type="submission" date="2018-12" db="EMBL/GenBank/DDBJ databases">
        <title>Complete genome sequencing of Jeotgalibaca sp. H21T32.</title>
        <authorList>
            <person name="Bae J.-W."/>
            <person name="Lee S.-Y."/>
        </authorList>
    </citation>
    <scope>NUCLEOTIDE SEQUENCE [LARGE SCALE GENOMIC DNA]</scope>
    <source>
        <strain evidence="17">H21T32</strain>
    </source>
</reference>
<proteinExistence type="inferred from homology"/>
<dbReference type="GO" id="GO:0006298">
    <property type="term" value="P:mismatch repair"/>
    <property type="evidence" value="ECO:0007669"/>
    <property type="project" value="TreeGrafter"/>
</dbReference>
<dbReference type="EMBL" id="CP034465">
    <property type="protein sequence ID" value="AZP05755.1"/>
    <property type="molecule type" value="Genomic_DNA"/>
</dbReference>
<dbReference type="FunFam" id="1.10.340.30:FF:000002">
    <property type="entry name" value="Adenine DNA glycosylase"/>
    <property type="match status" value="1"/>
</dbReference>
<dbReference type="InterPro" id="IPR011257">
    <property type="entry name" value="DNA_glycosylase"/>
</dbReference>
<dbReference type="SUPFAM" id="SSF55811">
    <property type="entry name" value="Nudix"/>
    <property type="match status" value="1"/>
</dbReference>
<comment type="similarity">
    <text evidence="3 14">Belongs to the Nth/MutY family.</text>
</comment>
<dbReference type="Pfam" id="PF00633">
    <property type="entry name" value="HHH"/>
    <property type="match status" value="1"/>
</dbReference>
<keyword evidence="9" id="KW-0378">Hydrolase</keyword>
<evidence type="ECO:0000313" key="16">
    <source>
        <dbReference type="EMBL" id="AZP05755.1"/>
    </source>
</evidence>
<dbReference type="GO" id="GO:0032357">
    <property type="term" value="F:oxidized purine DNA binding"/>
    <property type="evidence" value="ECO:0007669"/>
    <property type="project" value="TreeGrafter"/>
</dbReference>
<dbReference type="AlphaFoldDB" id="A0A3S9HEF2"/>
<dbReference type="PANTHER" id="PTHR42944:SF1">
    <property type="entry name" value="ADENINE DNA GLYCOSYLASE"/>
    <property type="match status" value="1"/>
</dbReference>
<gene>
    <name evidence="16" type="primary">mutY</name>
    <name evidence="16" type="ORF">EJN90_10135</name>
</gene>
<dbReference type="NCBIfam" id="TIGR01084">
    <property type="entry name" value="mutY"/>
    <property type="match status" value="1"/>
</dbReference>
<dbReference type="InterPro" id="IPR015797">
    <property type="entry name" value="NUDIX_hydrolase-like_dom_sf"/>
</dbReference>
<evidence type="ECO:0000256" key="3">
    <source>
        <dbReference type="ARBA" id="ARBA00008343"/>
    </source>
</evidence>
<evidence type="ECO:0000256" key="1">
    <source>
        <dbReference type="ARBA" id="ARBA00000843"/>
    </source>
</evidence>
<dbReference type="GO" id="GO:0035485">
    <property type="term" value="F:adenine/guanine mispair binding"/>
    <property type="evidence" value="ECO:0007669"/>
    <property type="project" value="TreeGrafter"/>
</dbReference>
<dbReference type="Pfam" id="PF14815">
    <property type="entry name" value="NUDIX_4"/>
    <property type="match status" value="1"/>
</dbReference>
<sequence>MWPEEKITAFRKALLDWYDAEGRSHLPWRENNDPYRIWVSEIMLQQTRVITVIPYFNHFMMLFPSIKALAEADEEILLKAWEGLGYYSRVRNLQKAAQQIMKEYDGVFPNDPAEIIKLKGIGPYTAGAISSMAFNLPEPAVDGNVMRVFSRVFEIGEDIAKPATRKIFELLVRILVDPERPGDFNQAIMDLGTDICAPSNPRPEESPIKEFNAAYQNGTMHLYPFKSKAKRPVPKTMQGIVIQKGDQFLLEQRPQDGLLANFWTFPIIEEDWGKWDKAKKEPIQLNFLVAESSPTNRKGIEQLQKTVRENLRVDADDFQPAVGSFSHVFSHRKWNITVHHVQAAKLTKELPENMKWVSRFDFPEYAFAVPQQKMWEIIRKQNRNFLQSF</sequence>
<keyword evidence="12" id="KW-0234">DNA repair</keyword>
<dbReference type="InterPro" id="IPR000445">
    <property type="entry name" value="HhH_motif"/>
</dbReference>
<evidence type="ECO:0000256" key="9">
    <source>
        <dbReference type="ARBA" id="ARBA00022801"/>
    </source>
</evidence>
<dbReference type="Pfam" id="PF00730">
    <property type="entry name" value="HhH-GPD"/>
    <property type="match status" value="1"/>
</dbReference>
<dbReference type="SUPFAM" id="SSF48150">
    <property type="entry name" value="DNA-glycosylase"/>
    <property type="match status" value="1"/>
</dbReference>
<accession>A0A3S9HEF2</accession>
<dbReference type="PANTHER" id="PTHR42944">
    <property type="entry name" value="ADENINE DNA GLYCOSYLASE"/>
    <property type="match status" value="1"/>
</dbReference>
<dbReference type="GO" id="GO:0000701">
    <property type="term" value="F:purine-specific mismatch base pair DNA N-glycosylase activity"/>
    <property type="evidence" value="ECO:0007669"/>
    <property type="project" value="UniProtKB-EC"/>
</dbReference>
<dbReference type="SMART" id="SM00478">
    <property type="entry name" value="ENDO3c"/>
    <property type="match status" value="1"/>
</dbReference>
<keyword evidence="13 14" id="KW-0326">Glycosidase</keyword>
<dbReference type="InterPro" id="IPR044298">
    <property type="entry name" value="MIG/MutY"/>
</dbReference>
<evidence type="ECO:0000256" key="12">
    <source>
        <dbReference type="ARBA" id="ARBA00023204"/>
    </source>
</evidence>
<dbReference type="Gene3D" id="1.10.1670.10">
    <property type="entry name" value="Helix-hairpin-Helix base-excision DNA repair enzymes (C-terminal)"/>
    <property type="match status" value="1"/>
</dbReference>
<evidence type="ECO:0000256" key="5">
    <source>
        <dbReference type="ARBA" id="ARBA00022023"/>
    </source>
</evidence>
<evidence type="ECO:0000256" key="2">
    <source>
        <dbReference type="ARBA" id="ARBA00002933"/>
    </source>
</evidence>
<evidence type="ECO:0000256" key="10">
    <source>
        <dbReference type="ARBA" id="ARBA00023004"/>
    </source>
</evidence>
<evidence type="ECO:0000313" key="17">
    <source>
        <dbReference type="Proteomes" id="UP000273326"/>
    </source>
</evidence>
<feature type="domain" description="HhH-GPD" evidence="15">
    <location>
        <begin position="43"/>
        <end position="194"/>
    </location>
</feature>
<dbReference type="GO" id="GO:0034039">
    <property type="term" value="F:8-oxo-7,8-dihydroguanine DNA N-glycosylase activity"/>
    <property type="evidence" value="ECO:0007669"/>
    <property type="project" value="TreeGrafter"/>
</dbReference>
<keyword evidence="7" id="KW-0479">Metal-binding</keyword>